<feature type="domain" description="RagB/SusD" evidence="6">
    <location>
        <begin position="403"/>
        <end position="543"/>
    </location>
</feature>
<name>A0A918MR73_9FLAO</name>
<dbReference type="Pfam" id="PF07980">
    <property type="entry name" value="SusD_RagB"/>
    <property type="match status" value="1"/>
</dbReference>
<feature type="domain" description="SusD-like N-terminal" evidence="7">
    <location>
        <begin position="28"/>
        <end position="223"/>
    </location>
</feature>
<evidence type="ECO:0008006" key="10">
    <source>
        <dbReference type="Google" id="ProtNLM"/>
    </source>
</evidence>
<comment type="caution">
    <text evidence="8">The sequence shown here is derived from an EMBL/GenBank/DDBJ whole genome shotgun (WGS) entry which is preliminary data.</text>
</comment>
<reference evidence="8" key="2">
    <citation type="submission" date="2020-09" db="EMBL/GenBank/DDBJ databases">
        <authorList>
            <person name="Sun Q."/>
            <person name="Kim S."/>
        </authorList>
    </citation>
    <scope>NUCLEOTIDE SEQUENCE</scope>
    <source>
        <strain evidence="8">KCTC 12113</strain>
    </source>
</reference>
<dbReference type="GO" id="GO:0009279">
    <property type="term" value="C:cell outer membrane"/>
    <property type="evidence" value="ECO:0007669"/>
    <property type="project" value="UniProtKB-SubCell"/>
</dbReference>
<keyword evidence="9" id="KW-1185">Reference proteome</keyword>
<comment type="similarity">
    <text evidence="2">Belongs to the SusD family.</text>
</comment>
<keyword evidence="5" id="KW-0998">Cell outer membrane</keyword>
<sequence>MKNMQSYKITFWIVIGLLSVLISCSDEDFLEENRKDALTTENAFLTKSQFESLLGSMYRKVQNFYNAGDGDTDAWPLGLGTDAMFFPRDDSSIFNDWSKLNSFDGYSSRWYTWQYEIINYANTVIDAAQREGVEWSSDEERDEIIAEGRFFRAFAYRNLTNIFGGVPILDAPVIAPKVDFTRNSREECWQFAKDDLLFASNHLPITESRPGKVTRAAADHLLAEVSISLKDWEGAIAASTRVIDGSDGDYELMTGRFGSRANESGKNIYWDLFRMGNQNYDTGNKEAIWVAQMEYNVPGGTIQFGRPTIERMMWSAFWDFKKAGYNGQAQDSTGRGVAFVRPTTYTNYTVWKGAGSDLRNSEAAIKRKYFFADDVAPYSKGDLIPKSFLTTREDSLQFIYPNWSKFGTDKHLDGKPDGGYVRDYYVMRLPETYLLRAEAHLGNNRPDLAAVDINAIRSRAQAPLVDPADVDIDYILDERIRELFGEEFRMLTLGRLGKIYDRTKRFGYEPARNSIKEHNNLFPIPQTVIDRNVGAKMEQNPGY</sequence>
<evidence type="ECO:0000259" key="6">
    <source>
        <dbReference type="Pfam" id="PF07980"/>
    </source>
</evidence>
<evidence type="ECO:0000313" key="8">
    <source>
        <dbReference type="EMBL" id="GGW50535.1"/>
    </source>
</evidence>
<keyword evidence="3" id="KW-0732">Signal</keyword>
<evidence type="ECO:0000256" key="4">
    <source>
        <dbReference type="ARBA" id="ARBA00023136"/>
    </source>
</evidence>
<dbReference type="Pfam" id="PF14322">
    <property type="entry name" value="SusD-like_3"/>
    <property type="match status" value="1"/>
</dbReference>
<keyword evidence="4" id="KW-0472">Membrane</keyword>
<dbReference type="EMBL" id="BMWP01000045">
    <property type="protein sequence ID" value="GGW50535.1"/>
    <property type="molecule type" value="Genomic_DNA"/>
</dbReference>
<gene>
    <name evidence="8" type="ORF">GCM10007383_37930</name>
</gene>
<reference evidence="8" key="1">
    <citation type="journal article" date="2014" name="Int. J. Syst. Evol. Microbiol.">
        <title>Complete genome sequence of Corynebacterium casei LMG S-19264T (=DSM 44701T), isolated from a smear-ripened cheese.</title>
        <authorList>
            <consortium name="US DOE Joint Genome Institute (JGI-PGF)"/>
            <person name="Walter F."/>
            <person name="Albersmeier A."/>
            <person name="Kalinowski J."/>
            <person name="Ruckert C."/>
        </authorList>
    </citation>
    <scope>NUCLEOTIDE SEQUENCE</scope>
    <source>
        <strain evidence="8">KCTC 12113</strain>
    </source>
</reference>
<dbReference type="InterPro" id="IPR012944">
    <property type="entry name" value="SusD_RagB_dom"/>
</dbReference>
<dbReference type="Gene3D" id="1.25.40.390">
    <property type="match status" value="1"/>
</dbReference>
<evidence type="ECO:0000256" key="1">
    <source>
        <dbReference type="ARBA" id="ARBA00004442"/>
    </source>
</evidence>
<proteinExistence type="inferred from homology"/>
<dbReference type="AlphaFoldDB" id="A0A918MR73"/>
<dbReference type="SUPFAM" id="SSF48452">
    <property type="entry name" value="TPR-like"/>
    <property type="match status" value="1"/>
</dbReference>
<dbReference type="PROSITE" id="PS51257">
    <property type="entry name" value="PROKAR_LIPOPROTEIN"/>
    <property type="match status" value="1"/>
</dbReference>
<evidence type="ECO:0000256" key="5">
    <source>
        <dbReference type="ARBA" id="ARBA00023237"/>
    </source>
</evidence>
<evidence type="ECO:0000259" key="7">
    <source>
        <dbReference type="Pfam" id="PF14322"/>
    </source>
</evidence>
<dbReference type="InterPro" id="IPR033985">
    <property type="entry name" value="SusD-like_N"/>
</dbReference>
<accession>A0A918MR73</accession>
<comment type="subcellular location">
    <subcellularLocation>
        <location evidence="1">Cell outer membrane</location>
    </subcellularLocation>
</comment>
<dbReference type="InterPro" id="IPR011990">
    <property type="entry name" value="TPR-like_helical_dom_sf"/>
</dbReference>
<organism evidence="8 9">
    <name type="scientific">Arenibacter certesii</name>
    <dbReference type="NCBI Taxonomy" id="228955"/>
    <lineage>
        <taxon>Bacteria</taxon>
        <taxon>Pseudomonadati</taxon>
        <taxon>Bacteroidota</taxon>
        <taxon>Flavobacteriia</taxon>
        <taxon>Flavobacteriales</taxon>
        <taxon>Flavobacteriaceae</taxon>
        <taxon>Arenibacter</taxon>
    </lineage>
</organism>
<dbReference type="Proteomes" id="UP000634668">
    <property type="component" value="Unassembled WGS sequence"/>
</dbReference>
<evidence type="ECO:0000256" key="2">
    <source>
        <dbReference type="ARBA" id="ARBA00006275"/>
    </source>
</evidence>
<evidence type="ECO:0000256" key="3">
    <source>
        <dbReference type="ARBA" id="ARBA00022729"/>
    </source>
</evidence>
<evidence type="ECO:0000313" key="9">
    <source>
        <dbReference type="Proteomes" id="UP000634668"/>
    </source>
</evidence>
<protein>
    <recommendedName>
        <fullName evidence="10">RagB/SusD family nutrient uptake outer membrane protein</fullName>
    </recommendedName>
</protein>